<protein>
    <recommendedName>
        <fullName evidence="4">ABC transporter permease</fullName>
    </recommendedName>
</protein>
<accession>A0A3P1SC70</accession>
<feature type="transmembrane region" description="Helical" evidence="1">
    <location>
        <begin position="254"/>
        <end position="272"/>
    </location>
</feature>
<evidence type="ECO:0000313" key="3">
    <source>
        <dbReference type="Proteomes" id="UP000280444"/>
    </source>
</evidence>
<name>A0A3P1SC70_9ACTO</name>
<keyword evidence="3" id="KW-1185">Reference proteome</keyword>
<organism evidence="2 3">
    <name type="scientific">Schaalia canis</name>
    <dbReference type="NCBI Taxonomy" id="100469"/>
    <lineage>
        <taxon>Bacteria</taxon>
        <taxon>Bacillati</taxon>
        <taxon>Actinomycetota</taxon>
        <taxon>Actinomycetes</taxon>
        <taxon>Actinomycetales</taxon>
        <taxon>Actinomycetaceae</taxon>
        <taxon>Schaalia</taxon>
    </lineage>
</organism>
<evidence type="ECO:0000313" key="2">
    <source>
        <dbReference type="EMBL" id="RRC94871.1"/>
    </source>
</evidence>
<dbReference type="RefSeq" id="WP_124871413.1">
    <property type="nucleotide sequence ID" value="NZ_RQZF01000009.1"/>
</dbReference>
<proteinExistence type="predicted"/>
<keyword evidence="1" id="KW-0472">Membrane</keyword>
<dbReference type="OrthoDB" id="3716589at2"/>
<keyword evidence="1" id="KW-0812">Transmembrane</keyword>
<evidence type="ECO:0000256" key="1">
    <source>
        <dbReference type="SAM" id="Phobius"/>
    </source>
</evidence>
<dbReference type="EMBL" id="RQZF01000009">
    <property type="protein sequence ID" value="RRC94871.1"/>
    <property type="molecule type" value="Genomic_DNA"/>
</dbReference>
<sequence length="367" mass="40046">MKSSALRREIWRDISTGTAWSVIFTLVASVLLTGLAAADVLLVSRINAQAEHYRSSMASIMVMEAKGKINAHACLALSRQPGVHAVVAVRSPEKQVSADALPSSSIRTYESTPGVERILRIPVTERAGTDIAPEQVGAYVSQSVAETLALGPGERFSLGGQQTMTMGIFPWDEADGRRPGFAYSLFLPVPPRGSFDECWVETWPMNPALDSMIRGSVEAGENLPHLSPKLYPFNSSLGATFDGNGLFHDRLSAYAPWLVAVLGVLIGAASVWRRRLEISSDLHAGVARADILVKFMWESAIWVTATQILALPVMTWMVLRNPAADQGQMWMMVLLYLFLSAASCLIGAFLATLGVREKHLLSFFKNR</sequence>
<evidence type="ECO:0008006" key="4">
    <source>
        <dbReference type="Google" id="ProtNLM"/>
    </source>
</evidence>
<dbReference type="Proteomes" id="UP000280444">
    <property type="component" value="Unassembled WGS sequence"/>
</dbReference>
<feature type="transmembrane region" description="Helical" evidence="1">
    <location>
        <begin position="300"/>
        <end position="319"/>
    </location>
</feature>
<comment type="caution">
    <text evidence="2">The sequence shown here is derived from an EMBL/GenBank/DDBJ whole genome shotgun (WGS) entry which is preliminary data.</text>
</comment>
<reference evidence="2 3" key="1">
    <citation type="submission" date="2018-11" db="EMBL/GenBank/DDBJ databases">
        <title>Genomes From Bacteria Associated with the Canine Oral Cavity: a Test Case for Automated Genome-Based Taxonomic Assignment.</title>
        <authorList>
            <person name="Coil D.A."/>
            <person name="Jospin G."/>
            <person name="Darling A.E."/>
            <person name="Wallis C."/>
            <person name="Davis I.J."/>
            <person name="Harris S."/>
            <person name="Eisen J.A."/>
            <person name="Holcombe L.J."/>
            <person name="O'Flynn C."/>
        </authorList>
    </citation>
    <scope>NUCLEOTIDE SEQUENCE [LARGE SCALE GENOMIC DNA]</scope>
    <source>
        <strain evidence="2 3">OH770</strain>
    </source>
</reference>
<keyword evidence="1" id="KW-1133">Transmembrane helix</keyword>
<gene>
    <name evidence="2" type="ORF">EII11_08335</name>
</gene>
<feature type="transmembrane region" description="Helical" evidence="1">
    <location>
        <begin position="331"/>
        <end position="355"/>
    </location>
</feature>
<dbReference type="AlphaFoldDB" id="A0A3P1SC70"/>